<dbReference type="NCBIfam" id="NF004314">
    <property type="entry name" value="PRK05710.1-3"/>
    <property type="match status" value="1"/>
</dbReference>
<keyword evidence="11" id="KW-1185">Reference proteome</keyword>
<dbReference type="PRINTS" id="PR00987">
    <property type="entry name" value="TRNASYNTHGLU"/>
</dbReference>
<comment type="caution">
    <text evidence="10">The sequence shown here is derived from an EMBL/GenBank/DDBJ whole genome shotgun (WGS) entry which is preliminary data.</text>
</comment>
<dbReference type="Pfam" id="PF00749">
    <property type="entry name" value="tRNA-synt_1c"/>
    <property type="match status" value="1"/>
</dbReference>
<dbReference type="PANTHER" id="PTHR43311">
    <property type="entry name" value="GLUTAMATE--TRNA LIGASE"/>
    <property type="match status" value="1"/>
</dbReference>
<dbReference type="EMBL" id="JAUDEA010000004">
    <property type="protein sequence ID" value="MDM8270855.1"/>
    <property type="molecule type" value="Genomic_DNA"/>
</dbReference>
<dbReference type="GO" id="GO:0016874">
    <property type="term" value="F:ligase activity"/>
    <property type="evidence" value="ECO:0007669"/>
    <property type="project" value="UniProtKB-KW"/>
</dbReference>
<feature type="binding site" evidence="7">
    <location>
        <begin position="11"/>
        <end position="15"/>
    </location>
    <ligand>
        <name>L-glutamate</name>
        <dbReference type="ChEBI" id="CHEBI:29985"/>
    </ligand>
</feature>
<sequence length="322" mass="35171">MSNATPCVRGRFAPTPSGRMHLGNAFSALMAWLSARSASGEMVMRVEDLDPRAQSRERAELLMHDLEWLGLAWDEGPYYQSERAELYGAALEELSARGLTYPCFCSRAELHAATAPHASDGAPIYPGTCRELSADEVARRSATRPPAVRLRVPDEDDPAGTIEFSDLAFGARREVLARECGDFLVRRSDGVVAYQLAVVVDDALMGVNQVVRGRDLLGSCARQIYLGRLLGYEAPAYGHVPLLVAADGRRLSKREKDLDLGALRERGVRPERIVGALGAAVGLCEPGADVTPQELVPLFSWNKLAARHGDVIVDERFLARLF</sequence>
<dbReference type="HAMAP" id="MF_01428">
    <property type="entry name" value="Glu_Q_tRNA_synth"/>
    <property type="match status" value="1"/>
</dbReference>
<feature type="binding site" evidence="7">
    <location>
        <position position="194"/>
    </location>
    <ligand>
        <name>L-glutamate</name>
        <dbReference type="ChEBI" id="CHEBI:29985"/>
    </ligand>
</feature>
<keyword evidence="8" id="KW-0648">Protein biosynthesis</keyword>
<comment type="similarity">
    <text evidence="7">Belongs to the class-I aminoacyl-tRNA synthetase family. GluQ subfamily.</text>
</comment>
<feature type="binding site" evidence="7">
    <location>
        <position position="125"/>
    </location>
    <ligand>
        <name>Zn(2+)</name>
        <dbReference type="ChEBI" id="CHEBI:29105"/>
    </ligand>
</feature>
<dbReference type="InterPro" id="IPR001412">
    <property type="entry name" value="aa-tRNA-synth_I_CS"/>
</dbReference>
<keyword evidence="2 7" id="KW-0479">Metal-binding</keyword>
<proteinExistence type="inferred from homology"/>
<evidence type="ECO:0000313" key="11">
    <source>
        <dbReference type="Proteomes" id="UP001529256"/>
    </source>
</evidence>
<feature type="binding site" evidence="7">
    <location>
        <position position="105"/>
    </location>
    <ligand>
        <name>Zn(2+)</name>
        <dbReference type="ChEBI" id="CHEBI:29105"/>
    </ligand>
</feature>
<dbReference type="Proteomes" id="UP001529256">
    <property type="component" value="Unassembled WGS sequence"/>
</dbReference>
<reference evidence="11" key="1">
    <citation type="submission" date="2023-06" db="EMBL/GenBank/DDBJ databases">
        <title>Identification and characterization of horizontal gene transfer across gut microbiota members of farm animals based on homology search.</title>
        <authorList>
            <person name="Zeman M."/>
            <person name="Kubasova T."/>
            <person name="Jahodarova E."/>
            <person name="Nykrynova M."/>
            <person name="Rychlik I."/>
        </authorList>
    </citation>
    <scope>NUCLEOTIDE SEQUENCE [LARGE SCALE GENOMIC DNA]</scope>
    <source>
        <strain evidence="11">153_Feed</strain>
    </source>
</reference>
<evidence type="ECO:0000256" key="1">
    <source>
        <dbReference type="ARBA" id="ARBA00022598"/>
    </source>
</evidence>
<feature type="binding site" evidence="7">
    <location>
        <position position="212"/>
    </location>
    <ligand>
        <name>L-glutamate</name>
        <dbReference type="ChEBI" id="CHEBI:29985"/>
    </ligand>
</feature>
<feature type="short sequence motif" description="'HIGH' region" evidence="7">
    <location>
        <begin position="14"/>
        <end position="24"/>
    </location>
</feature>
<comment type="function">
    <text evidence="7">Catalyzes the tRNA-independent activation of glutamate in presence of ATP and the subsequent transfer of glutamate onto a tRNA(Asp). Glutamate is transferred on the 2-amino-5-(4,5-dihydroxy-2-cyclopenten-1-yl) moiety of the queuosine in the wobble position of the QUC anticodon.</text>
</comment>
<accession>A0ABT7V2M9</accession>
<evidence type="ECO:0000256" key="7">
    <source>
        <dbReference type="HAMAP-Rule" id="MF_01428"/>
    </source>
</evidence>
<dbReference type="EC" id="6.1.1.-" evidence="7"/>
<dbReference type="InterPro" id="IPR000924">
    <property type="entry name" value="Glu/Gln-tRNA-synth"/>
</dbReference>
<keyword evidence="3 7" id="KW-0547">Nucleotide-binding</keyword>
<dbReference type="PANTHER" id="PTHR43311:SF1">
    <property type="entry name" value="GLUTAMYL-Q TRNA(ASP) SYNTHETASE"/>
    <property type="match status" value="1"/>
</dbReference>
<keyword evidence="4 7" id="KW-0862">Zinc</keyword>
<feature type="binding site" evidence="7">
    <location>
        <position position="47"/>
    </location>
    <ligand>
        <name>L-glutamate</name>
        <dbReference type="ChEBI" id="CHEBI:29985"/>
    </ligand>
</feature>
<feature type="binding site" evidence="7">
    <location>
        <position position="103"/>
    </location>
    <ligand>
        <name>Zn(2+)</name>
        <dbReference type="ChEBI" id="CHEBI:29105"/>
    </ligand>
</feature>
<feature type="short sequence motif" description="'KMSKS' region" evidence="7">
    <location>
        <begin position="250"/>
        <end position="254"/>
    </location>
</feature>
<protein>
    <recommendedName>
        <fullName evidence="7">Glutamyl-Q tRNA(Asp) synthetase</fullName>
        <shortName evidence="7">Glu-Q-RSs</shortName>
        <ecNumber evidence="7">6.1.1.-</ecNumber>
    </recommendedName>
</protein>
<evidence type="ECO:0000313" key="10">
    <source>
        <dbReference type="EMBL" id="MDM8270855.1"/>
    </source>
</evidence>
<feature type="binding site" evidence="7">
    <location>
        <position position="129"/>
    </location>
    <ligand>
        <name>Zn(2+)</name>
        <dbReference type="ChEBI" id="CHEBI:29105"/>
    </ligand>
</feature>
<dbReference type="InterPro" id="IPR020058">
    <property type="entry name" value="Glu/Gln-tRNA-synth_Ib_cat-dom"/>
</dbReference>
<dbReference type="PROSITE" id="PS00178">
    <property type="entry name" value="AA_TRNA_LIGASE_I"/>
    <property type="match status" value="1"/>
</dbReference>
<evidence type="ECO:0000259" key="9">
    <source>
        <dbReference type="Pfam" id="PF00749"/>
    </source>
</evidence>
<dbReference type="NCBIfam" id="TIGR03838">
    <property type="entry name" value="queuosine_YadB"/>
    <property type="match status" value="1"/>
</dbReference>
<organism evidence="10 11">
    <name type="scientific">Thermophilibacter provencensis</name>
    <dbReference type="NCBI Taxonomy" id="1852386"/>
    <lineage>
        <taxon>Bacteria</taxon>
        <taxon>Bacillati</taxon>
        <taxon>Actinomycetota</taxon>
        <taxon>Coriobacteriia</taxon>
        <taxon>Coriobacteriales</taxon>
        <taxon>Atopobiaceae</taxon>
        <taxon>Thermophilibacter</taxon>
    </lineage>
</organism>
<feature type="binding site" evidence="7">
    <location>
        <position position="253"/>
    </location>
    <ligand>
        <name>ATP</name>
        <dbReference type="ChEBI" id="CHEBI:30616"/>
    </ligand>
</feature>
<dbReference type="InterPro" id="IPR049940">
    <property type="entry name" value="GluQ/Sye"/>
</dbReference>
<dbReference type="RefSeq" id="WP_289510948.1">
    <property type="nucleotide sequence ID" value="NZ_JAUDEA010000004.1"/>
</dbReference>
<dbReference type="InterPro" id="IPR022380">
    <property type="entry name" value="Glu-Q_tRNA(Asp)_Synthase"/>
</dbReference>
<evidence type="ECO:0000256" key="3">
    <source>
        <dbReference type="ARBA" id="ARBA00022741"/>
    </source>
</evidence>
<gene>
    <name evidence="10" type="primary">gluQRS</name>
    <name evidence="7" type="synonym">gluQ</name>
    <name evidence="10" type="ORF">QUW25_04100</name>
</gene>
<name>A0ABT7V2M9_9ACTN</name>
<dbReference type="Gene3D" id="3.40.50.620">
    <property type="entry name" value="HUPs"/>
    <property type="match status" value="1"/>
</dbReference>
<dbReference type="InterPro" id="IPR014729">
    <property type="entry name" value="Rossmann-like_a/b/a_fold"/>
</dbReference>
<dbReference type="SUPFAM" id="SSF52374">
    <property type="entry name" value="Nucleotidylyl transferase"/>
    <property type="match status" value="1"/>
</dbReference>
<evidence type="ECO:0000256" key="4">
    <source>
        <dbReference type="ARBA" id="ARBA00022833"/>
    </source>
</evidence>
<keyword evidence="1 7" id="KW-0436">Ligase</keyword>
<evidence type="ECO:0000256" key="5">
    <source>
        <dbReference type="ARBA" id="ARBA00022840"/>
    </source>
</evidence>
<reference evidence="10 11" key="2">
    <citation type="submission" date="2023-06" db="EMBL/GenBank/DDBJ databases">
        <title>Identification and characterization of horizontal gene transfer across gut microbiota members of farm animals based on homology search.</title>
        <authorList>
            <person name="Schwarzerova J."/>
            <person name="Nykrynova M."/>
            <person name="Jureckova K."/>
            <person name="Cejkova D."/>
            <person name="Rychlik I."/>
        </authorList>
    </citation>
    <scope>NUCLEOTIDE SEQUENCE [LARGE SCALE GENOMIC DNA]</scope>
    <source>
        <strain evidence="10 11">153_Feed</strain>
    </source>
</reference>
<comment type="cofactor">
    <cofactor evidence="7">
        <name>Zn(2+)</name>
        <dbReference type="ChEBI" id="CHEBI:29105"/>
    </cofactor>
    <text evidence="7">Binds 1 zinc ion per subunit.</text>
</comment>
<evidence type="ECO:0000256" key="8">
    <source>
        <dbReference type="RuleBase" id="RU363037"/>
    </source>
</evidence>
<feature type="domain" description="Glutamyl/glutaminyl-tRNA synthetase class Ib catalytic" evidence="9">
    <location>
        <begin position="8"/>
        <end position="277"/>
    </location>
</feature>
<keyword evidence="6 7" id="KW-0030">Aminoacyl-tRNA synthetase</keyword>
<keyword evidence="5 7" id="KW-0067">ATP-binding</keyword>
<reference evidence="10 11" key="3">
    <citation type="submission" date="2023-06" db="EMBL/GenBank/DDBJ databases">
        <authorList>
            <person name="Zeman M."/>
            <person name="Kubasova T."/>
            <person name="Jahodarova E."/>
            <person name="Nykrynova M."/>
            <person name="Rychlik I."/>
        </authorList>
    </citation>
    <scope>NUCLEOTIDE SEQUENCE [LARGE SCALE GENOMIC DNA]</scope>
    <source>
        <strain evidence="10 11">153_Feed</strain>
    </source>
</reference>
<evidence type="ECO:0000256" key="2">
    <source>
        <dbReference type="ARBA" id="ARBA00022723"/>
    </source>
</evidence>
<evidence type="ECO:0000256" key="6">
    <source>
        <dbReference type="ARBA" id="ARBA00023146"/>
    </source>
</evidence>
<dbReference type="NCBIfam" id="NF004315">
    <property type="entry name" value="PRK05710.1-4"/>
    <property type="match status" value="1"/>
</dbReference>